<keyword evidence="4" id="KW-1185">Reference proteome</keyword>
<evidence type="ECO:0008006" key="5">
    <source>
        <dbReference type="Google" id="ProtNLM"/>
    </source>
</evidence>
<feature type="coiled-coil region" evidence="1">
    <location>
        <begin position="125"/>
        <end position="324"/>
    </location>
</feature>
<dbReference type="EMBL" id="JANDHW010000002">
    <property type="protein sequence ID" value="MCP9610885.1"/>
    <property type="molecule type" value="Genomic_DNA"/>
</dbReference>
<feature type="compositionally biased region" description="Basic and acidic residues" evidence="2">
    <location>
        <begin position="502"/>
        <end position="513"/>
    </location>
</feature>
<protein>
    <recommendedName>
        <fullName evidence="5">Chromosome partition protein Smc</fullName>
    </recommendedName>
</protein>
<dbReference type="RefSeq" id="WP_255025499.1">
    <property type="nucleotide sequence ID" value="NZ_JANDHW010000002.1"/>
</dbReference>
<proteinExistence type="predicted"/>
<reference evidence="3 4" key="1">
    <citation type="submission" date="2022-07" db="EMBL/GenBank/DDBJ databases">
        <title>Fecal culturing of patients with breast cancer.</title>
        <authorList>
            <person name="Teng N.M.Y."/>
            <person name="Kiu R."/>
            <person name="Evans R."/>
            <person name="Baker D.J."/>
            <person name="Zenner C."/>
            <person name="Robinson S.D."/>
            <person name="Hall L.J."/>
        </authorList>
    </citation>
    <scope>NUCLEOTIDE SEQUENCE [LARGE SCALE GENOMIC DNA]</scope>
    <source>
        <strain evidence="3 4">LH1063</strain>
    </source>
</reference>
<evidence type="ECO:0000256" key="1">
    <source>
        <dbReference type="SAM" id="Coils"/>
    </source>
</evidence>
<dbReference type="Proteomes" id="UP001205603">
    <property type="component" value="Unassembled WGS sequence"/>
</dbReference>
<sequence>MKSKFFKSMHALWNADAKALDEDENVEVREPASHKPLDEERTKEYVNALLNEQIPASILDKMSEIINSSVPDFVKQSIDKEAEKRNIYNHLLEPFIEYIHFIYEKLQKEGVTTWREEEIKLRNEVKLMTEKAKDAVEKKDELQSLQLSAERQKRALNERIHELEMRVASFEAEKEQIEMEKNALLNKLKVAAVQDKDTQDECDRLRAEISGLEAKMAEMSTDFNSECSIKVDSLQQENIQLKEQITVLQEKEKDCVAGKEAMENMQQEHAAQMVALHQDIENALHAKEELTKLLAEKEQVSHLISEYRLRIEELTSAYEKEQAERLAESASLHEDLDNALRAKEEVTRLHAEKDHLTAVLNDYKKQLAELQQLREKESIESSCRLNEMQQQMEALRNEKIDSTPQEMESLKKTAEEAWQYNEKLLDKIDAMKVEAAEREDRLKTEEEQVKQLKLELLSVNEMLSAVMSRQGKKENEPEQEILQQQFPEPERYIKKTIQGAEKSSDEIKNDNKKTSPSIDEDFSSTREPSVVEEDMPEELNWLVPTRPDTPEMIEKRKAEKRAKEEAERAAVEEKPENKPDPSQMSLW</sequence>
<organism evidence="3 4">
    <name type="scientific">Coprobacter tertius</name>
    <dbReference type="NCBI Taxonomy" id="2944915"/>
    <lineage>
        <taxon>Bacteria</taxon>
        <taxon>Pseudomonadati</taxon>
        <taxon>Bacteroidota</taxon>
        <taxon>Bacteroidia</taxon>
        <taxon>Bacteroidales</taxon>
        <taxon>Barnesiellaceae</taxon>
        <taxon>Coprobacter</taxon>
    </lineage>
</organism>
<accession>A0ABT1ME25</accession>
<gene>
    <name evidence="3" type="ORF">NMU02_02110</name>
</gene>
<evidence type="ECO:0000256" key="2">
    <source>
        <dbReference type="SAM" id="MobiDB-lite"/>
    </source>
</evidence>
<feature type="coiled-coil region" evidence="1">
    <location>
        <begin position="353"/>
        <end position="462"/>
    </location>
</feature>
<evidence type="ECO:0000313" key="4">
    <source>
        <dbReference type="Proteomes" id="UP001205603"/>
    </source>
</evidence>
<keyword evidence="1" id="KW-0175">Coiled coil</keyword>
<feature type="compositionally biased region" description="Basic and acidic residues" evidence="2">
    <location>
        <begin position="548"/>
        <end position="579"/>
    </location>
</feature>
<comment type="caution">
    <text evidence="3">The sequence shown here is derived from an EMBL/GenBank/DDBJ whole genome shotgun (WGS) entry which is preliminary data.</text>
</comment>
<evidence type="ECO:0000313" key="3">
    <source>
        <dbReference type="EMBL" id="MCP9610885.1"/>
    </source>
</evidence>
<feature type="region of interest" description="Disordered" evidence="2">
    <location>
        <begin position="468"/>
        <end position="587"/>
    </location>
</feature>
<name>A0ABT1ME25_9BACT</name>